<comment type="caution">
    <text evidence="6">The sequence shown here is derived from an EMBL/GenBank/DDBJ whole genome shotgun (WGS) entry which is preliminary data.</text>
</comment>
<keyword evidence="4" id="KW-0862">Zinc</keyword>
<feature type="domain" description="Metallo-beta-lactamase" evidence="5">
    <location>
        <begin position="13"/>
        <end position="185"/>
    </location>
</feature>
<sequence length="215" mass="25083">MYQVEQMEVGRLQENTYLLINEQKEAIIIDPGAQSDRLIEWIDSLKVRPIAILITHCHFDHVGAVNDIREHYQVEVYIPEAEEDLFIEYTADQMGHYRAPEHYWQHKGTYQIGNFEFEVRFVPGHSPAHVVYVFHDQALIFNGDTIFKGTIGRTDLPGGSYFDLIYYIGQEIIPLPENYRLYPGHGGTTTIGEELKTNPFFEVFRRKDMHNFSDQ</sequence>
<keyword evidence="3" id="KW-0378">Hydrolase</keyword>
<evidence type="ECO:0000256" key="4">
    <source>
        <dbReference type="ARBA" id="ARBA00022833"/>
    </source>
</evidence>
<dbReference type="RefSeq" id="WP_101953623.1">
    <property type="nucleotide sequence ID" value="NZ_PKHE01000001.1"/>
</dbReference>
<evidence type="ECO:0000259" key="5">
    <source>
        <dbReference type="SMART" id="SM00849"/>
    </source>
</evidence>
<dbReference type="OrthoDB" id="9802248at2"/>
<evidence type="ECO:0000256" key="2">
    <source>
        <dbReference type="ARBA" id="ARBA00022723"/>
    </source>
</evidence>
<dbReference type="GO" id="GO:0016787">
    <property type="term" value="F:hydrolase activity"/>
    <property type="evidence" value="ECO:0007669"/>
    <property type="project" value="UniProtKB-KW"/>
</dbReference>
<dbReference type="Proteomes" id="UP000234384">
    <property type="component" value="Unassembled WGS sequence"/>
</dbReference>
<proteinExistence type="predicted"/>
<evidence type="ECO:0000256" key="1">
    <source>
        <dbReference type="ARBA" id="ARBA00001947"/>
    </source>
</evidence>
<dbReference type="EMBL" id="PKHE01000001">
    <property type="protein sequence ID" value="PKY90643.1"/>
    <property type="molecule type" value="Genomic_DNA"/>
</dbReference>
<dbReference type="GO" id="GO:0046872">
    <property type="term" value="F:metal ion binding"/>
    <property type="evidence" value="ECO:0007669"/>
    <property type="project" value="UniProtKB-KW"/>
</dbReference>
<evidence type="ECO:0000256" key="3">
    <source>
        <dbReference type="ARBA" id="ARBA00022801"/>
    </source>
</evidence>
<dbReference type="PANTHER" id="PTHR46233">
    <property type="entry name" value="HYDROXYACYLGLUTATHIONE HYDROLASE GLOC"/>
    <property type="match status" value="1"/>
</dbReference>
<dbReference type="Pfam" id="PF00753">
    <property type="entry name" value="Lactamase_B"/>
    <property type="match status" value="1"/>
</dbReference>
<evidence type="ECO:0000313" key="7">
    <source>
        <dbReference type="Proteomes" id="UP000234384"/>
    </source>
</evidence>
<dbReference type="InterPro" id="IPR036866">
    <property type="entry name" value="RibonucZ/Hydroxyglut_hydro"/>
</dbReference>
<comment type="cofactor">
    <cofactor evidence="1">
        <name>Zn(2+)</name>
        <dbReference type="ChEBI" id="CHEBI:29105"/>
    </cofactor>
</comment>
<dbReference type="Gene3D" id="3.60.15.10">
    <property type="entry name" value="Ribonuclease Z/Hydroxyacylglutathione hydrolase-like"/>
    <property type="match status" value="1"/>
</dbReference>
<keyword evidence="2" id="KW-0479">Metal-binding</keyword>
<dbReference type="AlphaFoldDB" id="A0A2I1K4R8"/>
<organism evidence="6 7">
    <name type="scientific">Falseniella ignava</name>
    <dbReference type="NCBI Taxonomy" id="137730"/>
    <lineage>
        <taxon>Bacteria</taxon>
        <taxon>Bacillati</taxon>
        <taxon>Bacillota</taxon>
        <taxon>Bacilli</taxon>
        <taxon>Lactobacillales</taxon>
        <taxon>Aerococcaceae</taxon>
        <taxon>Falseniella</taxon>
    </lineage>
</organism>
<protein>
    <recommendedName>
        <fullName evidence="5">Metallo-beta-lactamase domain-containing protein</fullName>
    </recommendedName>
</protein>
<evidence type="ECO:0000313" key="6">
    <source>
        <dbReference type="EMBL" id="PKY90643.1"/>
    </source>
</evidence>
<accession>A0A2I1K4R8</accession>
<reference evidence="6 7" key="1">
    <citation type="submission" date="2017-12" db="EMBL/GenBank/DDBJ databases">
        <title>Phylogenetic diversity of female urinary microbiome.</title>
        <authorList>
            <person name="Thomas-White K."/>
            <person name="Wolfe A.J."/>
        </authorList>
    </citation>
    <scope>NUCLEOTIDE SEQUENCE [LARGE SCALE GENOMIC DNA]</scope>
    <source>
        <strain evidence="6 7">UMB0898</strain>
    </source>
</reference>
<dbReference type="SMART" id="SM00849">
    <property type="entry name" value="Lactamase_B"/>
    <property type="match status" value="1"/>
</dbReference>
<dbReference type="PANTHER" id="PTHR46233:SF3">
    <property type="entry name" value="HYDROXYACYLGLUTATHIONE HYDROLASE GLOC"/>
    <property type="match status" value="1"/>
</dbReference>
<dbReference type="SUPFAM" id="SSF56281">
    <property type="entry name" value="Metallo-hydrolase/oxidoreductase"/>
    <property type="match status" value="1"/>
</dbReference>
<name>A0A2I1K4R8_9LACT</name>
<dbReference type="InterPro" id="IPR001279">
    <property type="entry name" value="Metallo-B-lactamas"/>
</dbReference>
<dbReference type="InterPro" id="IPR051453">
    <property type="entry name" value="MBL_Glyoxalase_II"/>
</dbReference>
<gene>
    <name evidence="6" type="ORF">CYJ57_00265</name>
</gene>